<comment type="subunit">
    <text evidence="12">Monomer. Interacts with ssb (via C-terminus); this interaction stimulates the exonuclease activity by recruiting the enzyme to its substrate.</text>
</comment>
<sequence length="479" mass="54479">MPASFLFYDLETFGQDPRKTRIAQFAAVRTDAELNVVEEPVSFFVRPADDLLPSPHATLVTGIAPQRAQLEGINEAEAFARIVELMARPETCTLGYNTLRFDDEFVRHGLFRNFYDPYEREWRGGNSRWDLLDMLRLLHALRPEGIAWPKREDGATSFKLEHLAEANGVREGDAHEALSDVFATIGMARLFKRHQPRMWEYALRLRDKRYASGLLDVIAPTPVLHVSQRYPAARMCAAPVLPLARHPRIDSRVIVFDLDGEIEPLLRMSPEEIADRLYTPAADLPEGEQRIALKEVHTNKVPALVAWNHLRAPDFDRLCIDPAAVEAKAARLRQAGPELAEKVRRVFGTERAVPPGDVDASLYDGFLAEGDRRLMPLVRASAPADLPALASRFRDERMPELLFRYQARNWPQTLSFDQQARWDDYRRHRLMADSGLSETSFDQFWAQIADLRLAHAHDAAKLALLDQLAAWGHDLQRSL</sequence>
<comment type="cofactor">
    <cofactor evidence="15">
        <name>Mg(2+)</name>
        <dbReference type="ChEBI" id="CHEBI:18420"/>
    </cofactor>
    <text evidence="15">Binds 2 Mg(2+) ions per monomer.</text>
</comment>
<evidence type="ECO:0000256" key="7">
    <source>
        <dbReference type="ARBA" id="ARBA00022801"/>
    </source>
</evidence>
<evidence type="ECO:0000313" key="19">
    <source>
        <dbReference type="Proteomes" id="UP000623958"/>
    </source>
</evidence>
<dbReference type="PROSITE" id="PS51784">
    <property type="entry name" value="EXOI_SH3"/>
    <property type="match status" value="1"/>
</dbReference>
<feature type="binding site" evidence="15">
    <location>
        <position position="9"/>
    </location>
    <ligand>
        <name>Mg(2+)</name>
        <dbReference type="ChEBI" id="CHEBI:18420"/>
        <label>1</label>
    </ligand>
</feature>
<dbReference type="Gene3D" id="1.20.1280.70">
    <property type="entry name" value="Exonuclease ExoI, domain 3"/>
    <property type="match status" value="1"/>
</dbReference>
<dbReference type="PANTHER" id="PTHR30231">
    <property type="entry name" value="DNA POLYMERASE III SUBUNIT EPSILON"/>
    <property type="match status" value="1"/>
</dbReference>
<reference evidence="18" key="1">
    <citation type="journal article" date="2014" name="Int. J. Syst. Evol. Microbiol.">
        <title>Complete genome sequence of Corynebacterium casei LMG S-19264T (=DSM 44701T), isolated from a smear-ripened cheese.</title>
        <authorList>
            <consortium name="US DOE Joint Genome Institute (JGI-PGF)"/>
            <person name="Walter F."/>
            <person name="Albersmeier A."/>
            <person name="Kalinowski J."/>
            <person name="Ruckert C."/>
        </authorList>
    </citation>
    <scope>NUCLEOTIDE SEQUENCE</scope>
    <source>
        <strain evidence="18">JCM 13306</strain>
    </source>
</reference>
<dbReference type="Proteomes" id="UP000623958">
    <property type="component" value="Unassembled WGS sequence"/>
</dbReference>
<name>A0A919F9V9_9XANT</name>
<dbReference type="PANTHER" id="PTHR30231:SF4">
    <property type="entry name" value="PROTEIN NEN2"/>
    <property type="match status" value="1"/>
</dbReference>
<dbReference type="Gene3D" id="3.30.420.10">
    <property type="entry name" value="Ribonuclease H-like superfamily/Ribonuclease H"/>
    <property type="match status" value="1"/>
</dbReference>
<dbReference type="InterPro" id="IPR036397">
    <property type="entry name" value="RNaseH_sf"/>
</dbReference>
<evidence type="ECO:0000256" key="14">
    <source>
        <dbReference type="PIRSR" id="PIRSR000977-1"/>
    </source>
</evidence>
<dbReference type="NCBIfam" id="NF008746">
    <property type="entry name" value="PRK11779.1"/>
    <property type="match status" value="1"/>
</dbReference>
<dbReference type="GO" id="GO:0006281">
    <property type="term" value="P:DNA repair"/>
    <property type="evidence" value="ECO:0007669"/>
    <property type="project" value="UniProtKB-KW"/>
</dbReference>
<proteinExistence type="predicted"/>
<keyword evidence="19" id="KW-1185">Reference proteome</keyword>
<dbReference type="PIRSF" id="PIRSF000977">
    <property type="entry name" value="Exodeoxyribonuclease_I"/>
    <property type="match status" value="1"/>
</dbReference>
<keyword evidence="6 13" id="KW-0227">DNA damage</keyword>
<keyword evidence="5 15" id="KW-0479">Metal-binding</keyword>
<evidence type="ECO:0000256" key="13">
    <source>
        <dbReference type="PIRNR" id="PIRNR000977"/>
    </source>
</evidence>
<organism evidence="18 19">
    <name type="scientific">Xanthomonas boreopolis</name>
    <dbReference type="NCBI Taxonomy" id="86183"/>
    <lineage>
        <taxon>Bacteria</taxon>
        <taxon>Pseudomonadati</taxon>
        <taxon>Pseudomonadota</taxon>
        <taxon>Gammaproteobacteria</taxon>
        <taxon>Lysobacterales</taxon>
        <taxon>Lysobacteraceae</taxon>
        <taxon>Xanthomonas</taxon>
    </lineage>
</organism>
<accession>A0A919F9V9</accession>
<dbReference type="InterPro" id="IPR012337">
    <property type="entry name" value="RNaseH-like_sf"/>
</dbReference>
<evidence type="ECO:0000256" key="1">
    <source>
        <dbReference type="ARBA" id="ARBA00000563"/>
    </source>
</evidence>
<dbReference type="InterPro" id="IPR038649">
    <property type="entry name" value="EXOI_SH3_sf"/>
</dbReference>
<evidence type="ECO:0000259" key="17">
    <source>
        <dbReference type="PROSITE" id="PS51785"/>
    </source>
</evidence>
<dbReference type="GO" id="GO:0003677">
    <property type="term" value="F:DNA binding"/>
    <property type="evidence" value="ECO:0007669"/>
    <property type="project" value="UniProtKB-KW"/>
</dbReference>
<dbReference type="InterPro" id="IPR058561">
    <property type="entry name" value="Exonuc_1_C"/>
</dbReference>
<dbReference type="PROSITE" id="PS51785">
    <property type="entry name" value="EXOI_C"/>
    <property type="match status" value="1"/>
</dbReference>
<dbReference type="InterPro" id="IPR023607">
    <property type="entry name" value="Exodeoxyribonuclease_I"/>
</dbReference>
<evidence type="ECO:0000256" key="11">
    <source>
        <dbReference type="ARBA" id="ARBA00023204"/>
    </source>
</evidence>
<feature type="binding site" evidence="15">
    <location>
        <position position="180"/>
    </location>
    <ligand>
        <name>Mg(2+)</name>
        <dbReference type="ChEBI" id="CHEBI:18420"/>
        <label>2</label>
    </ligand>
</feature>
<dbReference type="SUPFAM" id="SSF53098">
    <property type="entry name" value="Ribonuclease H-like"/>
    <property type="match status" value="1"/>
</dbReference>
<evidence type="ECO:0000313" key="18">
    <source>
        <dbReference type="EMBL" id="GHH56368.1"/>
    </source>
</evidence>
<protein>
    <recommendedName>
        <fullName evidence="3 13">Exodeoxyribonuclease I</fullName>
        <ecNumber evidence="2 13">3.1.11.1</ecNumber>
    </recommendedName>
</protein>
<dbReference type="FunFam" id="3.30.420.10:FF:000033">
    <property type="entry name" value="Exodeoxyribonuclease I"/>
    <property type="match status" value="1"/>
</dbReference>
<dbReference type="EMBL" id="BNBA01000021">
    <property type="protein sequence ID" value="GHH56368.1"/>
    <property type="molecule type" value="Genomic_DNA"/>
</dbReference>
<evidence type="ECO:0000256" key="2">
    <source>
        <dbReference type="ARBA" id="ARBA00012108"/>
    </source>
</evidence>
<feature type="binding site" evidence="14">
    <location>
        <position position="11"/>
    </location>
    <ligand>
        <name>substrate</name>
    </ligand>
</feature>
<evidence type="ECO:0000256" key="3">
    <source>
        <dbReference type="ARBA" id="ARBA00019900"/>
    </source>
</evidence>
<dbReference type="GO" id="GO:0008310">
    <property type="term" value="F:single-stranded DNA 3'-5' DNA exonuclease activity"/>
    <property type="evidence" value="ECO:0007669"/>
    <property type="project" value="UniProtKB-EC"/>
</dbReference>
<dbReference type="Pfam" id="PF26016">
    <property type="entry name" value="ExoI_C"/>
    <property type="match status" value="1"/>
</dbReference>
<keyword evidence="10" id="KW-0238">DNA-binding</keyword>
<dbReference type="FunFam" id="1.20.1280.70:FF:000001">
    <property type="entry name" value="Exodeoxyribonuclease I"/>
    <property type="match status" value="1"/>
</dbReference>
<dbReference type="SMART" id="SM00479">
    <property type="entry name" value="EXOIII"/>
    <property type="match status" value="1"/>
</dbReference>
<keyword evidence="8 13" id="KW-0269">Exonuclease</keyword>
<evidence type="ECO:0000256" key="15">
    <source>
        <dbReference type="PIRSR" id="PIRSR000977-2"/>
    </source>
</evidence>
<dbReference type="AlphaFoldDB" id="A0A919F9V9"/>
<gene>
    <name evidence="18" type="primary">sbcB</name>
    <name evidence="18" type="ORF">GCM10009090_26080</name>
</gene>
<evidence type="ECO:0000256" key="10">
    <source>
        <dbReference type="ARBA" id="ARBA00023125"/>
    </source>
</evidence>
<reference evidence="18" key="2">
    <citation type="submission" date="2020-09" db="EMBL/GenBank/DDBJ databases">
        <authorList>
            <person name="Sun Q."/>
            <person name="Ohkuma M."/>
        </authorList>
    </citation>
    <scope>NUCLEOTIDE SEQUENCE</scope>
    <source>
        <strain evidence="18">JCM 13306</strain>
    </source>
</reference>
<dbReference type="Pfam" id="PF00929">
    <property type="entry name" value="RNase_T"/>
    <property type="match status" value="1"/>
</dbReference>
<dbReference type="RefSeq" id="WP_434029558.1">
    <property type="nucleotide sequence ID" value="NZ_BNBA01000021.1"/>
</dbReference>
<keyword evidence="11 13" id="KW-0234">DNA repair</keyword>
<evidence type="ECO:0000259" key="16">
    <source>
        <dbReference type="PROSITE" id="PS51784"/>
    </source>
</evidence>
<dbReference type="Gene3D" id="1.10.287.1240">
    <property type="match status" value="1"/>
</dbReference>
<dbReference type="InterPro" id="IPR034747">
    <property type="entry name" value="EXOI_SH3"/>
</dbReference>
<evidence type="ECO:0000256" key="12">
    <source>
        <dbReference type="ARBA" id="ARBA00046792"/>
    </source>
</evidence>
<dbReference type="InterPro" id="IPR013620">
    <property type="entry name" value="Exonuc_1_SH3"/>
</dbReference>
<feature type="binding site" evidence="15">
    <location>
        <position position="11"/>
    </location>
    <ligand>
        <name>Mg(2+)</name>
        <dbReference type="ChEBI" id="CHEBI:18420"/>
        <label>2</label>
    </ligand>
</feature>
<evidence type="ECO:0000256" key="5">
    <source>
        <dbReference type="ARBA" id="ARBA00022723"/>
    </source>
</evidence>
<keyword evidence="7 13" id="KW-0378">Hydrolase</keyword>
<comment type="caution">
    <text evidence="18">The sequence shown here is derived from an EMBL/GenBank/DDBJ whole genome shotgun (WGS) entry which is preliminary data.</text>
</comment>
<evidence type="ECO:0000256" key="9">
    <source>
        <dbReference type="ARBA" id="ARBA00022842"/>
    </source>
</evidence>
<dbReference type="InterPro" id="IPR013520">
    <property type="entry name" value="Ribonucl_H"/>
</dbReference>
<evidence type="ECO:0000256" key="8">
    <source>
        <dbReference type="ARBA" id="ARBA00022839"/>
    </source>
</evidence>
<comment type="catalytic activity">
    <reaction evidence="1 13">
        <text>Exonucleolytic cleavage in the 3'- to 5'-direction to yield nucleoside 5'-phosphates.</text>
        <dbReference type="EC" id="3.1.11.1"/>
    </reaction>
</comment>
<dbReference type="Pfam" id="PF08411">
    <property type="entry name" value="ExoI_SH3"/>
    <property type="match status" value="1"/>
</dbReference>
<feature type="binding site" evidence="14">
    <location>
        <position position="159"/>
    </location>
    <ligand>
        <name>substrate</name>
    </ligand>
</feature>
<dbReference type="CDD" id="cd06138">
    <property type="entry name" value="ExoI_N"/>
    <property type="match status" value="1"/>
</dbReference>
<feature type="domain" description="ExoI C-terminal" evidence="17">
    <location>
        <begin position="354"/>
        <end position="476"/>
    </location>
</feature>
<dbReference type="EC" id="3.1.11.1" evidence="2 13"/>
<evidence type="ECO:0000256" key="6">
    <source>
        <dbReference type="ARBA" id="ARBA00022763"/>
    </source>
</evidence>
<keyword evidence="4 13" id="KW-0540">Nuclease</keyword>
<dbReference type="GO" id="GO:0046872">
    <property type="term" value="F:metal ion binding"/>
    <property type="evidence" value="ECO:0007669"/>
    <property type="project" value="UniProtKB-KW"/>
</dbReference>
<dbReference type="Gene3D" id="3.30.1520.20">
    <property type="entry name" value="Exonuclease ExoI, domain 2"/>
    <property type="match status" value="1"/>
</dbReference>
<keyword evidence="9 15" id="KW-0460">Magnesium</keyword>
<feature type="domain" description="ExoI SH3-like" evidence="16">
    <location>
        <begin position="196"/>
        <end position="351"/>
    </location>
</feature>
<evidence type="ECO:0000256" key="4">
    <source>
        <dbReference type="ARBA" id="ARBA00022722"/>
    </source>
</evidence>